<dbReference type="GO" id="GO:0030833">
    <property type="term" value="P:regulation of actin filament polymerization"/>
    <property type="evidence" value="ECO:0007669"/>
    <property type="project" value="InterPro"/>
</dbReference>
<dbReference type="GO" id="GO:0031209">
    <property type="term" value="C:SCAR complex"/>
    <property type="evidence" value="ECO:0000318"/>
    <property type="project" value="GO_Central"/>
</dbReference>
<dbReference type="AlphaFoldDB" id="A2DEP2"/>
<dbReference type="GO" id="GO:0000340">
    <property type="term" value="F:RNA 7-methylguanosine cap binding"/>
    <property type="evidence" value="ECO:0000318"/>
    <property type="project" value="GO_Central"/>
</dbReference>
<dbReference type="eggNOG" id="KOG3534">
    <property type="taxonomic scope" value="Eukaryota"/>
</dbReference>
<dbReference type="VEuPathDB" id="TrichDB:TVAGG3_0577270"/>
<sequence length="1193" mass="135509">MTIKSIVFPTQSGIDEWNNIEKPPIVEDVEISSPASTFIHYTNMSYFHHALFAKTHLTASREINTIQLFDDCIKAADHFIYDLYARRSITKALLPSVDRSEVIPDNETPQQAEERQARQAAVRKATEPLFTELYILLNDCKTFASDTVSHLIRLFSDNGVWSNGQYSANLIHAICRLFYRLATLDEMHLIKPSLANDFSNLMSYAFSGKGNQNQNEYIQLKQWISAENSIENELLDGTKEIPEALRSKVFHIVMPVLIDFIEKKKYVVPEDLYAYLRTSLFMIRFFTPDQKSDSNVKDFLLNQAMAHPVIPLTIEIASTFTDLVRKSNAFPNLKPTKANYNYDQLQSELHNFLITFPAHITLANQGDLDVSQIYDEILHCIQLIGRTKNAVRELLIQKLLYPPDNPTIKSPFERSVRIGFSNADLKTVLHIISLWRSAHDLLRDHFATITRLVTLHINRTVQNFIKNELEKILIRCKKMKDQVEAIISPLRELTGDWMRGEERTGQSNIKNFKDHTILDKLAPTPPATIEFIRIQVSHMINEGNELLRPVKPKDRGLGSDDIAAINNFLNASENFESILLFDEVLIDVGDQSDLYFREVQLDINNVTAFPIRASLPFVLCEYALSARKSYGTEKDQHGKVVPENAELIFYPLAIYDDAANRARTKLASKMLMDEIMGEATICLSTLTTLISDFTFNAFRSYATMKYIPDNIQEGLKKTVDPDQWPQNRSYRLITMIQQNSYYLHGQNLDLRSLITKVVDGYMCDSVESTVGLFDKYGIASGIAVTKTLDILNDTRRLLCEAGLTLMPFELMVKSALGISVPSSFHTRLMEGLKEDICHNIAYKCYMRSNPTRFFPDNPGVPGSASFGKGNLGKILRDALLPTFSVITNEHFSVIIRLLDSGTIAQLLKDIQADFSKKIERFVELYNKQAPKLQRFKDEPMNTPSTLVFDRFEGAYRFFAEDTEIEKLFKAMKALGNIMSIASMLDISIAVKKLTKMHIAGFLRGSSIDGKEYNDEIFNFLPEGSVASDAIKRLDERVTGKDVHPPFISALIRQIYDTSEKTGIFDERAINYLMFETLTGFARAWSVLEFVFCINCVDNKMGSSLSPLQVYGEGVMFIAGAIIAIIEQENIHFATDIGRRIMRVKGLDFASANNDRLARFCSLYELESSSLHWAISVISPIAKQMKLADQYEDK</sequence>
<dbReference type="OrthoDB" id="10265867at2759"/>
<evidence type="ECO:0000313" key="1">
    <source>
        <dbReference type="EMBL" id="EAY21169.1"/>
    </source>
</evidence>
<proteinExistence type="predicted"/>
<keyword evidence="2" id="KW-1185">Reference proteome</keyword>
<dbReference type="PIRSF" id="PIRSF008153">
    <property type="entry name" value="FMR1_interacting"/>
    <property type="match status" value="1"/>
</dbReference>
<protein>
    <recommendedName>
        <fullName evidence="3">CYRIA/CYRIB Rac1 binding domain-containing protein</fullName>
    </recommendedName>
</protein>
<gene>
    <name evidence="1" type="ORF">TVAG_283380</name>
</gene>
<dbReference type="InParanoid" id="A2DEP2"/>
<dbReference type="GO" id="GO:0006417">
    <property type="term" value="P:regulation of translation"/>
    <property type="evidence" value="ECO:0000318"/>
    <property type="project" value="GO_Central"/>
</dbReference>
<organism evidence="1 2">
    <name type="scientific">Trichomonas vaginalis (strain ATCC PRA-98 / G3)</name>
    <dbReference type="NCBI Taxonomy" id="412133"/>
    <lineage>
        <taxon>Eukaryota</taxon>
        <taxon>Metamonada</taxon>
        <taxon>Parabasalia</taxon>
        <taxon>Trichomonadida</taxon>
        <taxon>Trichomonadidae</taxon>
        <taxon>Trichomonas</taxon>
    </lineage>
</organism>
<dbReference type="KEGG" id="tva:5466717"/>
<dbReference type="RefSeq" id="XP_001582155.1">
    <property type="nucleotide sequence ID" value="XM_001582105.1"/>
</dbReference>
<dbReference type="GO" id="GO:0000902">
    <property type="term" value="P:cell morphogenesis"/>
    <property type="evidence" value="ECO:0000318"/>
    <property type="project" value="GO_Central"/>
</dbReference>
<dbReference type="Proteomes" id="UP000001542">
    <property type="component" value="Unassembled WGS sequence"/>
</dbReference>
<evidence type="ECO:0000313" key="2">
    <source>
        <dbReference type="Proteomes" id="UP000001542"/>
    </source>
</evidence>
<dbReference type="Pfam" id="PF05994">
    <property type="entry name" value="FragX_IP"/>
    <property type="match status" value="1"/>
</dbReference>
<dbReference type="PANTHER" id="PTHR12195">
    <property type="entry name" value="CYTOPLASMIC FMR1-INTERACTING PROTEIN-RELATED"/>
    <property type="match status" value="1"/>
</dbReference>
<reference evidence="1" key="2">
    <citation type="journal article" date="2007" name="Science">
        <title>Draft genome sequence of the sexually transmitted pathogen Trichomonas vaginalis.</title>
        <authorList>
            <person name="Carlton J.M."/>
            <person name="Hirt R.P."/>
            <person name="Silva J.C."/>
            <person name="Delcher A.L."/>
            <person name="Schatz M."/>
            <person name="Zhao Q."/>
            <person name="Wortman J.R."/>
            <person name="Bidwell S.L."/>
            <person name="Alsmark U.C.M."/>
            <person name="Besteiro S."/>
            <person name="Sicheritz-Ponten T."/>
            <person name="Noel C.J."/>
            <person name="Dacks J.B."/>
            <person name="Foster P.G."/>
            <person name="Simillion C."/>
            <person name="Van de Peer Y."/>
            <person name="Miranda-Saavedra D."/>
            <person name="Barton G.J."/>
            <person name="Westrop G.D."/>
            <person name="Mueller S."/>
            <person name="Dessi D."/>
            <person name="Fiori P.L."/>
            <person name="Ren Q."/>
            <person name="Paulsen I."/>
            <person name="Zhang H."/>
            <person name="Bastida-Corcuera F.D."/>
            <person name="Simoes-Barbosa A."/>
            <person name="Brown M.T."/>
            <person name="Hayes R.D."/>
            <person name="Mukherjee M."/>
            <person name="Okumura C.Y."/>
            <person name="Schneider R."/>
            <person name="Smith A.J."/>
            <person name="Vanacova S."/>
            <person name="Villalvazo M."/>
            <person name="Haas B.J."/>
            <person name="Pertea M."/>
            <person name="Feldblyum T.V."/>
            <person name="Utterback T.R."/>
            <person name="Shu C.L."/>
            <person name="Osoegawa K."/>
            <person name="de Jong P.J."/>
            <person name="Hrdy I."/>
            <person name="Horvathova L."/>
            <person name="Zubacova Z."/>
            <person name="Dolezal P."/>
            <person name="Malik S.B."/>
            <person name="Logsdon J.M. Jr."/>
            <person name="Henze K."/>
            <person name="Gupta A."/>
            <person name="Wang C.C."/>
            <person name="Dunne R.L."/>
            <person name="Upcroft J.A."/>
            <person name="Upcroft P."/>
            <person name="White O."/>
            <person name="Salzberg S.L."/>
            <person name="Tang P."/>
            <person name="Chiu C.-H."/>
            <person name="Lee Y.-S."/>
            <person name="Embley T.M."/>
            <person name="Coombs G.H."/>
            <person name="Mottram J.C."/>
            <person name="Tachezy J."/>
            <person name="Fraser-Liggett C.M."/>
            <person name="Johnson P.J."/>
        </authorList>
    </citation>
    <scope>NUCLEOTIDE SEQUENCE [LARGE SCALE GENOMIC DNA]</scope>
    <source>
        <strain evidence="1">G3</strain>
    </source>
</reference>
<dbReference type="InterPro" id="IPR008081">
    <property type="entry name" value="Cytoplasmic_FMR1-int"/>
</dbReference>
<evidence type="ECO:0008006" key="3">
    <source>
        <dbReference type="Google" id="ProtNLM"/>
    </source>
</evidence>
<accession>A2DEP2</accession>
<dbReference type="VEuPathDB" id="TrichDB:TVAG_283380"/>
<dbReference type="GO" id="GO:0031267">
    <property type="term" value="F:small GTPase binding"/>
    <property type="evidence" value="ECO:0007669"/>
    <property type="project" value="InterPro"/>
</dbReference>
<dbReference type="STRING" id="5722.A2DEP2"/>
<name>A2DEP2_TRIV3</name>
<dbReference type="SMR" id="A2DEP2"/>
<reference evidence="1" key="1">
    <citation type="submission" date="2006-10" db="EMBL/GenBank/DDBJ databases">
        <authorList>
            <person name="Amadeo P."/>
            <person name="Zhao Q."/>
            <person name="Wortman J."/>
            <person name="Fraser-Liggett C."/>
            <person name="Carlton J."/>
        </authorList>
    </citation>
    <scope>NUCLEOTIDE SEQUENCE</scope>
    <source>
        <strain evidence="1">G3</strain>
    </source>
</reference>
<dbReference type="EMBL" id="DS113192">
    <property type="protein sequence ID" value="EAY21169.1"/>
    <property type="molecule type" value="Genomic_DNA"/>
</dbReference>